<comment type="caution">
    <text evidence="1">The sequence shown here is derived from an EMBL/GenBank/DDBJ whole genome shotgun (WGS) entry which is preliminary data.</text>
</comment>
<evidence type="ECO:0000313" key="1">
    <source>
        <dbReference type="EMBL" id="PWV97403.1"/>
    </source>
</evidence>
<dbReference type="RefSeq" id="WP_110045925.1">
    <property type="nucleotide sequence ID" value="NZ_CP054613.1"/>
</dbReference>
<proteinExistence type="predicted"/>
<accession>A0A2V2YXR1</accession>
<name>A0A2V2YXR1_9BACL</name>
<gene>
    <name evidence="1" type="ORF">DFQ01_12146</name>
</gene>
<dbReference type="AlphaFoldDB" id="A0A2V2YXR1"/>
<evidence type="ECO:0000313" key="2">
    <source>
        <dbReference type="Proteomes" id="UP000246635"/>
    </source>
</evidence>
<protein>
    <submittedName>
        <fullName evidence="1">Uncharacterized protein</fullName>
    </submittedName>
</protein>
<keyword evidence="2" id="KW-1185">Reference proteome</keyword>
<reference evidence="1 2" key="1">
    <citation type="submission" date="2018-05" db="EMBL/GenBank/DDBJ databases">
        <title>Genomic Encyclopedia of Type Strains, Phase III (KMG-III): the genomes of soil and plant-associated and newly described type strains.</title>
        <authorList>
            <person name="Whitman W."/>
        </authorList>
    </citation>
    <scope>NUCLEOTIDE SEQUENCE [LARGE SCALE GENOMIC DNA]</scope>
    <source>
        <strain evidence="1 2">CECT 5696</strain>
    </source>
</reference>
<organism evidence="1 2">
    <name type="scientific">Paenibacillus cellulosilyticus</name>
    <dbReference type="NCBI Taxonomy" id="375489"/>
    <lineage>
        <taxon>Bacteria</taxon>
        <taxon>Bacillati</taxon>
        <taxon>Bacillota</taxon>
        <taxon>Bacilli</taxon>
        <taxon>Bacillales</taxon>
        <taxon>Paenibacillaceae</taxon>
        <taxon>Paenibacillus</taxon>
    </lineage>
</organism>
<dbReference type="Proteomes" id="UP000246635">
    <property type="component" value="Unassembled WGS sequence"/>
</dbReference>
<sequence length="203" mass="22562">MSIVKAMVNIRGVRPMLMHCFTTDTISLEKKERTGVAGNDPEEWKRSFMSNADGQLFIDPSYVFGCLREAARYTKKGRGSIQSAVAASLQVLDEQVLMNRFVPSNLMEVIHNDPTQPVYVDVRSVRNPATKGRNVRYRLAVSTGWEAAFTIMWDNTLVNRDQMHAVCIDAGALVGLADGRAIGFGRFEITSFVIIDNAQKTTA</sequence>
<dbReference type="EMBL" id="QGTQ01000021">
    <property type="protein sequence ID" value="PWV97403.1"/>
    <property type="molecule type" value="Genomic_DNA"/>
</dbReference>
<dbReference type="OrthoDB" id="489583at2"/>